<keyword evidence="2" id="KW-0812">Transmembrane</keyword>
<feature type="transmembrane region" description="Helical" evidence="2">
    <location>
        <begin position="122"/>
        <end position="142"/>
    </location>
</feature>
<name>A0A6A4NCY6_LUPAL</name>
<proteinExistence type="predicted"/>
<dbReference type="OrthoDB" id="1424728at2759"/>
<dbReference type="Proteomes" id="UP000447434">
    <property type="component" value="Chromosome 25"/>
</dbReference>
<feature type="compositionally biased region" description="Polar residues" evidence="1">
    <location>
        <begin position="106"/>
        <end position="117"/>
    </location>
</feature>
<evidence type="ECO:0000256" key="1">
    <source>
        <dbReference type="SAM" id="MobiDB-lite"/>
    </source>
</evidence>
<protein>
    <recommendedName>
        <fullName evidence="5">Transmembrane protein</fullName>
    </recommendedName>
</protein>
<sequence length="147" mass="16966">MVLFNSTLYRDHCQTMRLRFVIWFLFLSYTHAISISGLHTNLTLEQKHLNISKSSNMQTQQSFEKRIKEAIKLQKKDEENNIEEKHELSCDTITKSQRGKGASRGVNANHQPRRSTNSATPLLSWISTVCIITITLILVFSFNVRVL</sequence>
<organism evidence="3 4">
    <name type="scientific">Lupinus albus</name>
    <name type="common">White lupine</name>
    <name type="synonym">Lupinus termis</name>
    <dbReference type="NCBI Taxonomy" id="3870"/>
    <lineage>
        <taxon>Eukaryota</taxon>
        <taxon>Viridiplantae</taxon>
        <taxon>Streptophyta</taxon>
        <taxon>Embryophyta</taxon>
        <taxon>Tracheophyta</taxon>
        <taxon>Spermatophyta</taxon>
        <taxon>Magnoliopsida</taxon>
        <taxon>eudicotyledons</taxon>
        <taxon>Gunneridae</taxon>
        <taxon>Pentapetalae</taxon>
        <taxon>rosids</taxon>
        <taxon>fabids</taxon>
        <taxon>Fabales</taxon>
        <taxon>Fabaceae</taxon>
        <taxon>Papilionoideae</taxon>
        <taxon>50 kb inversion clade</taxon>
        <taxon>genistoids sensu lato</taxon>
        <taxon>core genistoids</taxon>
        <taxon>Genisteae</taxon>
        <taxon>Lupinus</taxon>
    </lineage>
</organism>
<evidence type="ECO:0000313" key="3">
    <source>
        <dbReference type="EMBL" id="KAE9584497.1"/>
    </source>
</evidence>
<gene>
    <name evidence="3" type="ORF">Lalb_Chr25g0278751</name>
</gene>
<dbReference type="EMBL" id="WOCE01000025">
    <property type="protein sequence ID" value="KAE9584497.1"/>
    <property type="molecule type" value="Genomic_DNA"/>
</dbReference>
<reference evidence="4" key="1">
    <citation type="journal article" date="2020" name="Nat. Commun.">
        <title>Genome sequence of the cluster root forming white lupin.</title>
        <authorList>
            <person name="Hufnagel B."/>
            <person name="Marques A."/>
            <person name="Soriano A."/>
            <person name="Marques L."/>
            <person name="Divol F."/>
            <person name="Doumas P."/>
            <person name="Sallet E."/>
            <person name="Mancinotti D."/>
            <person name="Carrere S."/>
            <person name="Marande W."/>
            <person name="Arribat S."/>
            <person name="Keller J."/>
            <person name="Huneau C."/>
            <person name="Blein T."/>
            <person name="Aime D."/>
            <person name="Laguerre M."/>
            <person name="Taylor J."/>
            <person name="Schubert V."/>
            <person name="Nelson M."/>
            <person name="Geu-Flores F."/>
            <person name="Crespi M."/>
            <person name="Gallardo-Guerrero K."/>
            <person name="Delaux P.-M."/>
            <person name="Salse J."/>
            <person name="Berges H."/>
            <person name="Guyot R."/>
            <person name="Gouzy J."/>
            <person name="Peret B."/>
        </authorList>
    </citation>
    <scope>NUCLEOTIDE SEQUENCE [LARGE SCALE GENOMIC DNA]</scope>
    <source>
        <strain evidence="4">cv. Amiga</strain>
    </source>
</reference>
<dbReference type="AlphaFoldDB" id="A0A6A4NCY6"/>
<feature type="region of interest" description="Disordered" evidence="1">
    <location>
        <begin position="96"/>
        <end position="117"/>
    </location>
</feature>
<keyword evidence="2" id="KW-1133">Transmembrane helix</keyword>
<evidence type="ECO:0000313" key="4">
    <source>
        <dbReference type="Proteomes" id="UP000447434"/>
    </source>
</evidence>
<accession>A0A6A4NCY6</accession>
<keyword evidence="2" id="KW-0472">Membrane</keyword>
<feature type="transmembrane region" description="Helical" evidence="2">
    <location>
        <begin position="20"/>
        <end position="44"/>
    </location>
</feature>
<keyword evidence="4" id="KW-1185">Reference proteome</keyword>
<comment type="caution">
    <text evidence="3">The sequence shown here is derived from an EMBL/GenBank/DDBJ whole genome shotgun (WGS) entry which is preliminary data.</text>
</comment>
<evidence type="ECO:0008006" key="5">
    <source>
        <dbReference type="Google" id="ProtNLM"/>
    </source>
</evidence>
<evidence type="ECO:0000256" key="2">
    <source>
        <dbReference type="SAM" id="Phobius"/>
    </source>
</evidence>